<evidence type="ECO:0000256" key="4">
    <source>
        <dbReference type="SAM" id="MobiDB-lite"/>
    </source>
</evidence>
<dbReference type="InterPro" id="IPR003593">
    <property type="entry name" value="AAA+_ATPase"/>
</dbReference>
<dbReference type="Gene3D" id="1.10.8.60">
    <property type="match status" value="1"/>
</dbReference>
<evidence type="ECO:0000256" key="2">
    <source>
        <dbReference type="ARBA" id="ARBA00022840"/>
    </source>
</evidence>
<dbReference type="EMBL" id="FTNE01000025">
    <property type="protein sequence ID" value="SIR33524.1"/>
    <property type="molecule type" value="Genomic_DNA"/>
</dbReference>
<dbReference type="GO" id="GO:0016887">
    <property type="term" value="F:ATP hydrolysis activity"/>
    <property type="evidence" value="ECO:0007669"/>
    <property type="project" value="InterPro"/>
</dbReference>
<feature type="region of interest" description="Disordered" evidence="4">
    <location>
        <begin position="194"/>
        <end position="215"/>
    </location>
</feature>
<dbReference type="GO" id="GO:0005737">
    <property type="term" value="C:cytoplasm"/>
    <property type="evidence" value="ECO:0007669"/>
    <property type="project" value="TreeGrafter"/>
</dbReference>
<dbReference type="SUPFAM" id="SSF52540">
    <property type="entry name" value="P-loop containing nucleoside triphosphate hydrolases"/>
    <property type="match status" value="2"/>
</dbReference>
<dbReference type="Pfam" id="PF17871">
    <property type="entry name" value="AAA_lid_9"/>
    <property type="match status" value="1"/>
</dbReference>
<evidence type="ECO:0000313" key="7">
    <source>
        <dbReference type="EMBL" id="SIR33524.1"/>
    </source>
</evidence>
<dbReference type="PRINTS" id="PR00300">
    <property type="entry name" value="CLPPROTEASEA"/>
</dbReference>
<name>A0A8G2CMY3_ACIRU</name>
<dbReference type="PROSITE" id="PS00870">
    <property type="entry name" value="CLPAB_1"/>
    <property type="match status" value="1"/>
</dbReference>
<dbReference type="Proteomes" id="UP000186308">
    <property type="component" value="Unassembled WGS sequence"/>
</dbReference>
<keyword evidence="1" id="KW-0547">Nucleotide-binding</keyword>
<accession>A0A8G2CMY3</accession>
<evidence type="ECO:0000259" key="6">
    <source>
        <dbReference type="SMART" id="SM01086"/>
    </source>
</evidence>
<reference evidence="7 8" key="1">
    <citation type="submission" date="2017-01" db="EMBL/GenBank/DDBJ databases">
        <authorList>
            <person name="Varghese N."/>
            <person name="Submissions S."/>
        </authorList>
    </citation>
    <scope>NUCLEOTIDE SEQUENCE [LARGE SCALE GENOMIC DNA]</scope>
    <source>
        <strain evidence="7 8">ATCC 35905</strain>
    </source>
</reference>
<protein>
    <submittedName>
        <fullName evidence="7">Type VI secretion system protein VasG</fullName>
    </submittedName>
</protein>
<dbReference type="InterPro" id="IPR027417">
    <property type="entry name" value="P-loop_NTPase"/>
</dbReference>
<dbReference type="Pfam" id="PF10431">
    <property type="entry name" value="ClpB_D2-small"/>
    <property type="match status" value="1"/>
</dbReference>
<evidence type="ECO:0000259" key="5">
    <source>
        <dbReference type="SMART" id="SM00382"/>
    </source>
</evidence>
<dbReference type="Gene3D" id="1.10.1780.10">
    <property type="entry name" value="Clp, N-terminal domain"/>
    <property type="match status" value="1"/>
</dbReference>
<dbReference type="InterPro" id="IPR003959">
    <property type="entry name" value="ATPase_AAA_core"/>
</dbReference>
<feature type="domain" description="AAA+ ATPase" evidence="5">
    <location>
        <begin position="252"/>
        <end position="397"/>
    </location>
</feature>
<gene>
    <name evidence="7" type="ORF">SAMN05421828_12517</name>
</gene>
<keyword evidence="8" id="KW-1185">Reference proteome</keyword>
<dbReference type="CDD" id="cd19499">
    <property type="entry name" value="RecA-like_ClpB_Hsp104-like"/>
    <property type="match status" value="1"/>
</dbReference>
<dbReference type="InterPro" id="IPR017729">
    <property type="entry name" value="ATPase_T6SS_ClpV1"/>
</dbReference>
<keyword evidence="3" id="KW-0143">Chaperone</keyword>
<dbReference type="GO" id="GO:0005524">
    <property type="term" value="F:ATP binding"/>
    <property type="evidence" value="ECO:0007669"/>
    <property type="project" value="UniProtKB-KW"/>
</dbReference>
<sequence length="934" mass="101636">MLAHNIKTTTLFRRNKTGTYPVLKGEQMAAIDLKSLIARLNEHSRRSLEAAAGLTLSRSHYNVEIEHWLLKLADGTDTDIPLILRHYEIDHGRFLIDLNRSLDRMKTGNARAPALSPDVVDWAKQGWLLASIEHGLSRTRSGDLLWALLADEGLARRAREASSQLAKIQAEMLKRDFAAITQNSTESHSATLAADGAPAAGGDDGAPRPGGSAALDQFTDDLTARARAGRIDPILGRDFEIRQAIDILTRRRQNNPILTGEAGVGKTAVVEGLALKIAQGDVPEALKNVVLRTLDMALLQAGAGVKGEFENRLKSVIEEVKASPRPIILFIDEAHTMVGAGGAAGQNDAANLLKPALARGELRTIAATTWAEYKKYFERDAALARRFQVVKVEEPSEPMATAMIRGLVGTLEKHHKVRILDEAVSEAVRLSARYIPSRQLPDKAISLIDTACARVSMSQATEPAPIEDRRRRLDLIATETGILAREMASGGDHAARQAELEEERARLVDDLAGLETRYATEKDLAAEITALRTRLESPEPTMATPELAPIEAASGDIAILESPVHTAAPEDRSMLRQALAAVTARLKTSQGEMPLIFPVVDAQAVAEIVESWTGIPAGRMQSDEINTVLNLKTTMERRIVGQPHALEAVAQAIRTSRAKLTDPRKPIGVFLMVGTSGTGKTETALTLADLLYGGEQNITTINMTEFKEEHKVSLLMGSPPGYVGYGEGGVLTEAVRRRPYSVILLDEMEKAHPGVQDVFFQVFDKGNMKDGEGRDIDFKNTVIIMTSNAGTDLIEKLFADPETAPDAAGLAEALRPELAKYFKPAFLGRVTIVPYFPLSDEVIRQIVTLQLNKIARRVRDSYKASFTYEPELVETIAARCKESSSGARNVENILSRSLLPELSAEVLARLANGEAISHISVGIGPEGSFRYQLG</sequence>
<dbReference type="CDD" id="cd00009">
    <property type="entry name" value="AAA"/>
    <property type="match status" value="1"/>
</dbReference>
<dbReference type="PANTHER" id="PTHR11638">
    <property type="entry name" value="ATP-DEPENDENT CLP PROTEASE"/>
    <property type="match status" value="1"/>
</dbReference>
<organism evidence="7 8">
    <name type="scientific">Acidiphilium rubrum</name>
    <dbReference type="NCBI Taxonomy" id="526"/>
    <lineage>
        <taxon>Bacteria</taxon>
        <taxon>Pseudomonadati</taxon>
        <taxon>Pseudomonadota</taxon>
        <taxon>Alphaproteobacteria</taxon>
        <taxon>Acetobacterales</taxon>
        <taxon>Acidocellaceae</taxon>
        <taxon>Acidiphilium</taxon>
    </lineage>
</organism>
<feature type="domain" description="Clp ATPase C-terminal" evidence="6">
    <location>
        <begin position="838"/>
        <end position="929"/>
    </location>
</feature>
<dbReference type="Pfam" id="PF07724">
    <property type="entry name" value="AAA_2"/>
    <property type="match status" value="1"/>
</dbReference>
<dbReference type="InterPro" id="IPR001270">
    <property type="entry name" value="ClpA/B"/>
</dbReference>
<dbReference type="SMART" id="SM00382">
    <property type="entry name" value="AAA"/>
    <property type="match status" value="2"/>
</dbReference>
<dbReference type="InterPro" id="IPR036628">
    <property type="entry name" value="Clp_N_dom_sf"/>
</dbReference>
<dbReference type="InterPro" id="IPR018368">
    <property type="entry name" value="ClpA/B_CS1"/>
</dbReference>
<dbReference type="FunFam" id="3.40.50.300:FF:000025">
    <property type="entry name" value="ATP-dependent Clp protease subunit"/>
    <property type="match status" value="1"/>
</dbReference>
<dbReference type="GO" id="GO:0034605">
    <property type="term" value="P:cellular response to heat"/>
    <property type="evidence" value="ECO:0007669"/>
    <property type="project" value="TreeGrafter"/>
</dbReference>
<evidence type="ECO:0000313" key="8">
    <source>
        <dbReference type="Proteomes" id="UP000186308"/>
    </source>
</evidence>
<feature type="domain" description="AAA+ ATPase" evidence="5">
    <location>
        <begin position="666"/>
        <end position="809"/>
    </location>
</feature>
<dbReference type="NCBIfam" id="TIGR03345">
    <property type="entry name" value="VI_ClpV1"/>
    <property type="match status" value="1"/>
</dbReference>
<dbReference type="Gene3D" id="3.40.50.300">
    <property type="entry name" value="P-loop containing nucleotide triphosphate hydrolases"/>
    <property type="match status" value="3"/>
</dbReference>
<evidence type="ECO:0000256" key="3">
    <source>
        <dbReference type="ARBA" id="ARBA00023186"/>
    </source>
</evidence>
<evidence type="ECO:0000256" key="1">
    <source>
        <dbReference type="ARBA" id="ARBA00022741"/>
    </source>
</evidence>
<comment type="caution">
    <text evidence="7">The sequence shown here is derived from an EMBL/GenBank/DDBJ whole genome shotgun (WGS) entry which is preliminary data.</text>
</comment>
<dbReference type="SMART" id="SM01086">
    <property type="entry name" value="ClpB_D2-small"/>
    <property type="match status" value="1"/>
</dbReference>
<feature type="compositionally biased region" description="Low complexity" evidence="4">
    <location>
        <begin position="194"/>
        <end position="214"/>
    </location>
</feature>
<dbReference type="InterPro" id="IPR041546">
    <property type="entry name" value="ClpA/ClpB_AAA_lid"/>
</dbReference>
<keyword evidence="2" id="KW-0067">ATP-binding</keyword>
<dbReference type="SUPFAM" id="SSF81923">
    <property type="entry name" value="Double Clp-N motif"/>
    <property type="match status" value="1"/>
</dbReference>
<dbReference type="AlphaFoldDB" id="A0A8G2CMY3"/>
<dbReference type="Pfam" id="PF00004">
    <property type="entry name" value="AAA"/>
    <property type="match status" value="1"/>
</dbReference>
<proteinExistence type="predicted"/>
<dbReference type="InterPro" id="IPR019489">
    <property type="entry name" value="Clp_ATPase_C"/>
</dbReference>
<dbReference type="InterPro" id="IPR050130">
    <property type="entry name" value="ClpA_ClpB"/>
</dbReference>
<dbReference type="PANTHER" id="PTHR11638:SF184">
    <property type="entry name" value="ATPASE WITH CHAPERONE ACTIVITY"/>
    <property type="match status" value="1"/>
</dbReference>